<evidence type="ECO:0000256" key="11">
    <source>
        <dbReference type="RuleBase" id="RU003658"/>
    </source>
</evidence>
<evidence type="ECO:0000256" key="8">
    <source>
        <dbReference type="ARBA" id="ARBA00023235"/>
    </source>
</evidence>
<evidence type="ECO:0000256" key="9">
    <source>
        <dbReference type="HAMAP-Rule" id="MF_01014"/>
    </source>
</evidence>
<dbReference type="AlphaFoldDB" id="A0A2S2DRU5"/>
<evidence type="ECO:0000313" key="12">
    <source>
        <dbReference type="EMBL" id="AWL08114.1"/>
    </source>
</evidence>
<dbReference type="SUPFAM" id="SSF51366">
    <property type="entry name" value="Ribulose-phoshate binding barrel"/>
    <property type="match status" value="1"/>
</dbReference>
<evidence type="ECO:0000256" key="10">
    <source>
        <dbReference type="RuleBase" id="RU003657"/>
    </source>
</evidence>
<comment type="subcellular location">
    <subcellularLocation>
        <location evidence="2 9 11">Cytoplasm</location>
    </subcellularLocation>
</comment>
<comment type="pathway">
    <text evidence="3 9 11">Amino-acid biosynthesis; L-histidine biosynthesis; L-histidine from 5-phospho-alpha-D-ribose 1-diphosphate: step 4/9.</text>
</comment>
<dbReference type="GO" id="GO:0000162">
    <property type="term" value="P:L-tryptophan biosynthetic process"/>
    <property type="evidence" value="ECO:0007669"/>
    <property type="project" value="TreeGrafter"/>
</dbReference>
<dbReference type="InterPro" id="IPR006062">
    <property type="entry name" value="His_biosynth"/>
</dbReference>
<dbReference type="UniPathway" id="UPA00031">
    <property type="reaction ID" value="UER00009"/>
</dbReference>
<dbReference type="FunFam" id="3.20.20.70:FF:000009">
    <property type="entry name" value="1-(5-phosphoribosyl)-5-[(5-phosphoribosylamino)methylideneamino] imidazole-4-carboxamide isomerase"/>
    <property type="match status" value="1"/>
</dbReference>
<dbReference type="GO" id="GO:0005737">
    <property type="term" value="C:cytoplasm"/>
    <property type="evidence" value="ECO:0007669"/>
    <property type="project" value="UniProtKB-SubCell"/>
</dbReference>
<evidence type="ECO:0000313" key="13">
    <source>
        <dbReference type="Proteomes" id="UP000245468"/>
    </source>
</evidence>
<evidence type="ECO:0000256" key="1">
    <source>
        <dbReference type="ARBA" id="ARBA00000901"/>
    </source>
</evidence>
<name>A0A2S2DRU5_9BACT</name>
<gene>
    <name evidence="9 12" type="primary">hisA</name>
    <name evidence="12" type="ORF">HME7025_00231</name>
</gene>
<dbReference type="Gene3D" id="3.20.20.70">
    <property type="entry name" value="Aldolase class I"/>
    <property type="match status" value="1"/>
</dbReference>
<dbReference type="GO" id="GO:0003949">
    <property type="term" value="F:1-(5-phosphoribosyl)-5-[(5-phosphoribosylamino)methylideneamino]imidazole-4-carboxamide isomerase activity"/>
    <property type="evidence" value="ECO:0007669"/>
    <property type="project" value="UniProtKB-UniRule"/>
</dbReference>
<reference evidence="13" key="1">
    <citation type="submission" date="2018-05" db="EMBL/GenBank/DDBJ databases">
        <title>Pseudarcicella sp. HME7025 Genome sequencing and assembly.</title>
        <authorList>
            <person name="Kim H."/>
            <person name="Kang H."/>
            <person name="Joh K."/>
        </authorList>
    </citation>
    <scope>NUCLEOTIDE SEQUENCE [LARGE SCALE GENOMIC DNA]</scope>
    <source>
        <strain evidence="13">HME7025</strain>
    </source>
</reference>
<keyword evidence="8 9" id="KW-0413">Isomerase</keyword>
<protein>
    <recommendedName>
        <fullName evidence="9 11">1-(5-phosphoribosyl)-5-[(5-phosphoribosylamino)methylideneamino] imidazole-4-carboxamide isomerase</fullName>
        <ecNumber evidence="9 11">5.3.1.16</ecNumber>
    </recommendedName>
    <alternativeName>
        <fullName evidence="9">Phosphoribosylformimino-5-aminoimidazole carboxamide ribotide isomerase</fullName>
    </alternativeName>
</protein>
<dbReference type="NCBIfam" id="TIGR00007">
    <property type="entry name" value="1-(5-phosphoribosyl)-5-[(5-phosphoribosylamino)methylideneamino]imidazole-4-carboxamide isomerase"/>
    <property type="match status" value="1"/>
</dbReference>
<accession>A0A2S2DRU5</accession>
<comment type="catalytic activity">
    <reaction evidence="1 9 11">
        <text>1-(5-phospho-beta-D-ribosyl)-5-[(5-phospho-beta-D-ribosylamino)methylideneamino]imidazole-4-carboxamide = 5-[(5-phospho-1-deoxy-D-ribulos-1-ylimino)methylamino]-1-(5-phospho-beta-D-ribosyl)imidazole-4-carboxamide</text>
        <dbReference type="Rhea" id="RHEA:15469"/>
        <dbReference type="ChEBI" id="CHEBI:58435"/>
        <dbReference type="ChEBI" id="CHEBI:58525"/>
        <dbReference type="EC" id="5.3.1.16"/>
    </reaction>
</comment>
<organism evidence="12 13">
    <name type="scientific">Aquirufa nivalisilvae</name>
    <dbReference type="NCBI Taxonomy" id="2516557"/>
    <lineage>
        <taxon>Bacteria</taxon>
        <taxon>Pseudomonadati</taxon>
        <taxon>Bacteroidota</taxon>
        <taxon>Cytophagia</taxon>
        <taxon>Cytophagales</taxon>
        <taxon>Flectobacillaceae</taxon>
        <taxon>Aquirufa</taxon>
    </lineage>
</organism>
<dbReference type="Proteomes" id="UP000245468">
    <property type="component" value="Chromosome"/>
</dbReference>
<dbReference type="InterPro" id="IPR011060">
    <property type="entry name" value="RibuloseP-bd_barrel"/>
</dbReference>
<dbReference type="GO" id="GO:0000105">
    <property type="term" value="P:L-histidine biosynthetic process"/>
    <property type="evidence" value="ECO:0007669"/>
    <property type="project" value="UniProtKB-UniRule"/>
</dbReference>
<evidence type="ECO:0000256" key="3">
    <source>
        <dbReference type="ARBA" id="ARBA00005133"/>
    </source>
</evidence>
<feature type="active site" description="Proton acceptor" evidence="9">
    <location>
        <position position="9"/>
    </location>
</feature>
<dbReference type="KEGG" id="psez:HME7025_00231"/>
<dbReference type="RefSeq" id="WP_109324891.1">
    <property type="nucleotide sequence ID" value="NZ_CP029346.1"/>
</dbReference>
<evidence type="ECO:0000256" key="4">
    <source>
        <dbReference type="ARBA" id="ARBA00009667"/>
    </source>
</evidence>
<dbReference type="CDD" id="cd04732">
    <property type="entry name" value="HisA"/>
    <property type="match status" value="1"/>
</dbReference>
<dbReference type="PANTHER" id="PTHR43090:SF2">
    <property type="entry name" value="1-(5-PHOSPHORIBOSYL)-5-[(5-PHOSPHORIBOSYLAMINO)METHYLIDENEAMINO] IMIDAZOLE-4-CARBOXAMIDE ISOMERASE"/>
    <property type="match status" value="1"/>
</dbReference>
<dbReference type="InterPro" id="IPR023016">
    <property type="entry name" value="HisA/PriA"/>
</dbReference>
<evidence type="ECO:0000256" key="5">
    <source>
        <dbReference type="ARBA" id="ARBA00022490"/>
    </source>
</evidence>
<keyword evidence="5 9" id="KW-0963">Cytoplasm</keyword>
<dbReference type="InterPro" id="IPR013785">
    <property type="entry name" value="Aldolase_TIM"/>
</dbReference>
<evidence type="ECO:0000256" key="7">
    <source>
        <dbReference type="ARBA" id="ARBA00023102"/>
    </source>
</evidence>
<keyword evidence="6 9" id="KW-0028">Amino-acid biosynthesis</keyword>
<dbReference type="EMBL" id="CP029346">
    <property type="protein sequence ID" value="AWL08114.1"/>
    <property type="molecule type" value="Genomic_DNA"/>
</dbReference>
<comment type="similarity">
    <text evidence="4 9 10">Belongs to the HisA/HisF family.</text>
</comment>
<feature type="active site" description="Proton donor" evidence="9">
    <location>
        <position position="131"/>
    </location>
</feature>
<dbReference type="Pfam" id="PF00977">
    <property type="entry name" value="His_biosynth"/>
    <property type="match status" value="1"/>
</dbReference>
<sequence length="244" mass="26645">MFQLIPAIDLIGGQCVRLTQGDYAQKKVYHSDPLEIAKEFEGAGIQRLHLVDLDGAKAKKIVNAHVLERIAHGTNLHIDFGGGVQSDEMIDMAFSAGAKQITAGSIAVRQPELVRAWLKKYGPDKIILGADAQHEQIAVSGWQENSNISIFDFLKDYCAAGVKYVISTDVAKDGLLQGPSFDLYEKIQAQEPELQLIASGGVACLDDLYRLRDMNIFGVIVGKAFYEGRISLAELATFAKESTC</sequence>
<keyword evidence="13" id="KW-1185">Reference proteome</keyword>
<dbReference type="InterPro" id="IPR006063">
    <property type="entry name" value="HisA_bact_arch"/>
</dbReference>
<dbReference type="EC" id="5.3.1.16" evidence="9 11"/>
<keyword evidence="7 9" id="KW-0368">Histidine biosynthesis</keyword>
<evidence type="ECO:0000256" key="6">
    <source>
        <dbReference type="ARBA" id="ARBA00022605"/>
    </source>
</evidence>
<proteinExistence type="inferred from homology"/>
<evidence type="ECO:0000256" key="2">
    <source>
        <dbReference type="ARBA" id="ARBA00004496"/>
    </source>
</evidence>
<dbReference type="PANTHER" id="PTHR43090">
    <property type="entry name" value="1-(5-PHOSPHORIBOSYL)-5-[(5-PHOSPHORIBOSYLAMINO)METHYLIDENEAMINO] IMIDAZOLE-4-CARBOXAMIDE ISOMERASE"/>
    <property type="match status" value="1"/>
</dbReference>
<dbReference type="InterPro" id="IPR044524">
    <property type="entry name" value="Isoase_HisA-like"/>
</dbReference>
<dbReference type="OrthoDB" id="9807749at2"/>
<dbReference type="HAMAP" id="MF_01014">
    <property type="entry name" value="HisA"/>
    <property type="match status" value="1"/>
</dbReference>